<evidence type="ECO:0000259" key="5">
    <source>
        <dbReference type="Pfam" id="PF00496"/>
    </source>
</evidence>
<feature type="domain" description="Solute-binding protein family 5" evidence="5">
    <location>
        <begin position="129"/>
        <end position="540"/>
    </location>
</feature>
<sequence>MTAQTVTGRLLAATLLVACLQLAPARAQEPAAMPSTPPAVPATLPAANGQWTHAITLMGQPKYGPDFTHFDYADPAAPKGGTVRFGAQGGFDNFNIVVAGLKGDLENGIQQIYDPLMTESSDEPFTSYGLLAEAVRIAPDLGSVSYRLRENARWHDGKPITPEDVVWSFDVLKANSPFYAAYYQTVAKAEVTGPREVTFTFTETGNRELPQVIGQLRVLPKHWWTAKDANGKPRSVTETTLEPPLGSGPYRLAKFEPGRTTTYTRVPDYWGKDLPVNAGRYNFDTERYEYFRDGTVLVEALKGDLYDFRVENIARNWATAYEDFPAVKEGRLIKEAFPERGMGIMQAFAFNTRRDKFRDPRVRRAFNLAMNYEEMNKALFYGLYKRINSYFFGSELASSGLPEGEEKAILESVRDKVPASVFTTPYANPVNDGPEAVRRNLREAVGLLREAGYELRGGKMVSKATGEPLTVEFLEFQNTFERVILPFAAQLKLIGIDATLRVIDQAQYQNRIRNFDFDVTTSSWGESLSPGNEQREYWGSVAADKPGSRNLIGIKDPGIDALIEKVIFAKDRHTVIAATRALDRVLLAHDYVVPQWSSDQQRTLRWNRFGHPAILPLYASSGFPTTWWYDEKLAAKTGAPR</sequence>
<keyword evidence="7" id="KW-1185">Reference proteome</keyword>
<feature type="chain" id="PRO_5047063257" description="Solute-binding protein family 5 domain-containing protein" evidence="4">
    <location>
        <begin position="28"/>
        <end position="641"/>
    </location>
</feature>
<dbReference type="InterPro" id="IPR030678">
    <property type="entry name" value="Peptide/Ni-bd"/>
</dbReference>
<evidence type="ECO:0000256" key="2">
    <source>
        <dbReference type="ARBA" id="ARBA00005695"/>
    </source>
</evidence>
<reference evidence="6 7" key="1">
    <citation type="journal article" date="2012" name="Genet. Mol. Biol.">
        <title>Analysis of 16S rRNA and mxaF genes revealing insights into Methylobacterium niche-specific plant association.</title>
        <authorList>
            <person name="Dourado M.N."/>
            <person name="Andreote F.D."/>
            <person name="Dini-Andreote F."/>
            <person name="Conti R."/>
            <person name="Araujo J.M."/>
            <person name="Araujo W.L."/>
        </authorList>
    </citation>
    <scope>NUCLEOTIDE SEQUENCE [LARGE SCALE GENOMIC DNA]</scope>
    <source>
        <strain evidence="6 7">TC3-10</strain>
    </source>
</reference>
<comment type="caution">
    <text evidence="6">The sequence shown here is derived from an EMBL/GenBank/DDBJ whole genome shotgun (WGS) entry which is preliminary data.</text>
</comment>
<comment type="similarity">
    <text evidence="2">Belongs to the bacterial solute-binding protein 5 family.</text>
</comment>
<proteinExistence type="inferred from homology"/>
<evidence type="ECO:0000256" key="3">
    <source>
        <dbReference type="ARBA" id="ARBA00022729"/>
    </source>
</evidence>
<feature type="signal peptide" evidence="4">
    <location>
        <begin position="1"/>
        <end position="27"/>
    </location>
</feature>
<evidence type="ECO:0000256" key="1">
    <source>
        <dbReference type="ARBA" id="ARBA00004418"/>
    </source>
</evidence>
<dbReference type="CDD" id="cd08497">
    <property type="entry name" value="MbnE-like"/>
    <property type="match status" value="1"/>
</dbReference>
<dbReference type="EMBL" id="MLCA01000017">
    <property type="protein sequence ID" value="MEE7494557.1"/>
    <property type="molecule type" value="Genomic_DNA"/>
</dbReference>
<dbReference type="PANTHER" id="PTHR30290">
    <property type="entry name" value="PERIPLASMIC BINDING COMPONENT OF ABC TRANSPORTER"/>
    <property type="match status" value="1"/>
</dbReference>
<dbReference type="InterPro" id="IPR039424">
    <property type="entry name" value="SBP_5"/>
</dbReference>
<keyword evidence="3 4" id="KW-0732">Signal</keyword>
<dbReference type="SUPFAM" id="SSF53850">
    <property type="entry name" value="Periplasmic binding protein-like II"/>
    <property type="match status" value="1"/>
</dbReference>
<dbReference type="InterPro" id="IPR000914">
    <property type="entry name" value="SBP_5_dom"/>
</dbReference>
<dbReference type="Gene3D" id="3.40.190.10">
    <property type="entry name" value="Periplasmic binding protein-like II"/>
    <property type="match status" value="1"/>
</dbReference>
<dbReference type="Gene3D" id="3.10.105.10">
    <property type="entry name" value="Dipeptide-binding Protein, Domain 3"/>
    <property type="match status" value="1"/>
</dbReference>
<evidence type="ECO:0000313" key="7">
    <source>
        <dbReference type="Proteomes" id="UP001355206"/>
    </source>
</evidence>
<accession>A0ABU7TXH0</accession>
<evidence type="ECO:0000256" key="4">
    <source>
        <dbReference type="SAM" id="SignalP"/>
    </source>
</evidence>
<dbReference type="Pfam" id="PF00496">
    <property type="entry name" value="SBP_bac_5"/>
    <property type="match status" value="1"/>
</dbReference>
<name>A0ABU7TXH0_9HYPH</name>
<evidence type="ECO:0000313" key="6">
    <source>
        <dbReference type="EMBL" id="MEE7494557.1"/>
    </source>
</evidence>
<dbReference type="Proteomes" id="UP001355206">
    <property type="component" value="Unassembled WGS sequence"/>
</dbReference>
<dbReference type="PANTHER" id="PTHR30290:SF64">
    <property type="entry name" value="ABC TRANSPORTER PERIPLASMIC BINDING PROTEIN"/>
    <property type="match status" value="1"/>
</dbReference>
<gene>
    <name evidence="6" type="ORF">MOTC310_30740</name>
</gene>
<comment type="subcellular location">
    <subcellularLocation>
        <location evidence="1">Periplasm</location>
    </subcellularLocation>
</comment>
<organism evidence="6 7">
    <name type="scientific">Methylobacterium oryzae</name>
    <dbReference type="NCBI Taxonomy" id="334852"/>
    <lineage>
        <taxon>Bacteria</taxon>
        <taxon>Pseudomonadati</taxon>
        <taxon>Pseudomonadota</taxon>
        <taxon>Alphaproteobacteria</taxon>
        <taxon>Hyphomicrobiales</taxon>
        <taxon>Methylobacteriaceae</taxon>
        <taxon>Methylobacterium</taxon>
    </lineage>
</organism>
<protein>
    <recommendedName>
        <fullName evidence="5">Solute-binding protein family 5 domain-containing protein</fullName>
    </recommendedName>
</protein>
<dbReference type="RefSeq" id="WP_331304532.1">
    <property type="nucleotide sequence ID" value="NZ_MLCA01000017.1"/>
</dbReference>
<dbReference type="PIRSF" id="PIRSF002741">
    <property type="entry name" value="MppA"/>
    <property type="match status" value="1"/>
</dbReference>